<organism evidence="3 4">
    <name type="scientific">Agrocybe chaxingu</name>
    <dbReference type="NCBI Taxonomy" id="84603"/>
    <lineage>
        <taxon>Eukaryota</taxon>
        <taxon>Fungi</taxon>
        <taxon>Dikarya</taxon>
        <taxon>Basidiomycota</taxon>
        <taxon>Agaricomycotina</taxon>
        <taxon>Agaricomycetes</taxon>
        <taxon>Agaricomycetidae</taxon>
        <taxon>Agaricales</taxon>
        <taxon>Agaricineae</taxon>
        <taxon>Strophariaceae</taxon>
        <taxon>Agrocybe</taxon>
    </lineage>
</organism>
<dbReference type="InterPro" id="IPR040521">
    <property type="entry name" value="KDZ"/>
</dbReference>
<evidence type="ECO:0000256" key="2">
    <source>
        <dbReference type="SAM" id="MobiDB-lite"/>
    </source>
</evidence>
<reference evidence="3" key="1">
    <citation type="submission" date="2022-07" db="EMBL/GenBank/DDBJ databases">
        <title>Genome Sequence of Agrocybe chaxingu.</title>
        <authorList>
            <person name="Buettner E."/>
        </authorList>
    </citation>
    <scope>NUCLEOTIDE SEQUENCE</scope>
    <source>
        <strain evidence="3">MP-N11</strain>
    </source>
</reference>
<name>A0A9W8MR95_9AGAR</name>
<proteinExistence type="predicted"/>
<dbReference type="Proteomes" id="UP001148786">
    <property type="component" value="Unassembled WGS sequence"/>
</dbReference>
<keyword evidence="4" id="KW-1185">Reference proteome</keyword>
<comment type="caution">
    <text evidence="3">The sequence shown here is derived from an EMBL/GenBank/DDBJ whole genome shotgun (WGS) entry which is preliminary data.</text>
</comment>
<dbReference type="OrthoDB" id="2505969at2759"/>
<keyword evidence="1" id="KW-0175">Coiled coil</keyword>
<evidence type="ECO:0000313" key="3">
    <source>
        <dbReference type="EMBL" id="KAJ3499863.1"/>
    </source>
</evidence>
<dbReference type="AlphaFoldDB" id="A0A9W8MR95"/>
<dbReference type="EMBL" id="JANKHO010001716">
    <property type="protein sequence ID" value="KAJ3499863.1"/>
    <property type="molecule type" value="Genomic_DNA"/>
</dbReference>
<dbReference type="Pfam" id="PF18758">
    <property type="entry name" value="KDZ"/>
    <property type="match status" value="1"/>
</dbReference>
<dbReference type="PANTHER" id="PTHR33096:SF1">
    <property type="entry name" value="CXC1-LIKE CYSTEINE CLUSTER ASSOCIATED WITH KDZ TRANSPOSASES DOMAIN-CONTAINING PROTEIN"/>
    <property type="match status" value="1"/>
</dbReference>
<evidence type="ECO:0000313" key="4">
    <source>
        <dbReference type="Proteomes" id="UP001148786"/>
    </source>
</evidence>
<dbReference type="PANTHER" id="PTHR33096">
    <property type="entry name" value="CXC2 DOMAIN-CONTAINING PROTEIN"/>
    <property type="match status" value="1"/>
</dbReference>
<evidence type="ECO:0008006" key="5">
    <source>
        <dbReference type="Google" id="ProtNLM"/>
    </source>
</evidence>
<accession>A0A9W8MR95</accession>
<feature type="compositionally biased region" description="Polar residues" evidence="2">
    <location>
        <begin position="378"/>
        <end position="401"/>
    </location>
</feature>
<sequence>MAKRRKAGLSKTVTIDCGSSFAEDAARPDRPRGVPLVRHRVSLNKTRKQIEAEQTARNAKVAALSFEQREDLLAQQENTFLLSTSGNGGTGSDGYGDDDDINSSTAGFAALPPGEEGFFQSHKGGEATLHGFFLDTIAKTKQSDYRSRKDRVEKRVLAWREQMDDLSAAYVALQREGPRSLTDDDELWTLPVIALEGRGLRPFAHRARTKHVSVSLLEFGHIGASPTQPSLAFSVELLRFYRQLRRVCPRFSLDAFAKSLNHFHHVPHDPYLADQLSDTYDCYLEILRRVESQVSTALRREDAAWAVKNVCPPCLYKVIGEEPLKFQFLAAMDGNNSLKLVDSEFRAGNVRTDTRTTTSRRWIHPEEVNLFEHEVRKSSTPPSRSDQSQPADSHENQSGTALGTDAATAENVDNSDLSSEETAWLNVTEQDELAKCLNACVERWRNAGPEARKKMFALFAIAGIFISVCRHGHVLVICDMIRSGELMKYPLSVVNRLMDDFGSDICLGYDIMCAFTKTLAKSSIGKKTVAFRLHGVVPAFHGHAHNRGCQVRWHPTFVEGVGLEDFEECERTFCRSNELASVTRLATPYHRQQHVDEHFHFHDLDKHAGSGNFIYQKYRQALEKISIETPHLAALSIKRGLTGADYERFLESERKYLAELCEEPESVQDTADYMELLFDLDKLKQTSEDAARMWKKRDRLIIEQGYTGAQITKIDTRYRTTFQKWFAKNEQVLRYEEEHNIPIRWAPTSQEYEDGAKLVRERKYRRALDELERLVVQRLFEMTKLGQNGVGYKLREKISKSLKTRATAIQSALKVYNEAAGGLDPPRAPLTWESVMNAATIADFDLLRDARQDICTLDWAQPANREGMVLYFGLQRAKEEIRRLNIEIRRLLTFLYDDHVDHYRAIAENIILRPDLAHEISLRWEYRQRIHERIVKRLLLTSRLKGFTGSLFHGRREGRDPALNEGIPPPPWCYELLKITEVIVEYEEPADGAAEVTEDAGTDILVEMLEQGTLEDV</sequence>
<protein>
    <recommendedName>
        <fullName evidence="5">CxC2-like cysteine cluster KDZ transposase-associated domain-containing protein</fullName>
    </recommendedName>
</protein>
<gene>
    <name evidence="3" type="ORF">NLJ89_g10044</name>
</gene>
<evidence type="ECO:0000256" key="1">
    <source>
        <dbReference type="SAM" id="Coils"/>
    </source>
</evidence>
<feature type="coiled-coil region" evidence="1">
    <location>
        <begin position="149"/>
        <end position="176"/>
    </location>
</feature>
<feature type="region of interest" description="Disordered" evidence="2">
    <location>
        <begin position="373"/>
        <end position="401"/>
    </location>
</feature>